<name>A0ABM6FGK9_9BURK</name>
<proteinExistence type="predicted"/>
<dbReference type="RefSeq" id="WP_071073625.1">
    <property type="nucleotide sequence ID" value="NZ_CP017756.1"/>
</dbReference>
<keyword evidence="2" id="KW-1185">Reference proteome</keyword>
<sequence>MHQSDLLLVPPAPQLDETRFESFPYPGLTPRESGQSALAQSPEFKAAIAAVIQSGPAGIVESQVRAAIPKDWEAALGRFCHAHLCQREADAYGIDVKYVSHGGSGGHHWEYRVRGGRL</sequence>
<dbReference type="Proteomes" id="UP000177515">
    <property type="component" value="Plasmid unnamed1"/>
</dbReference>
<geneLocation type="plasmid" evidence="1 2">
    <name>unnamed1</name>
</geneLocation>
<gene>
    <name evidence="1" type="ORF">BKK80_34600</name>
</gene>
<keyword evidence="1" id="KW-0614">Plasmid</keyword>
<dbReference type="EMBL" id="CP017756">
    <property type="protein sequence ID" value="AOZ11092.1"/>
    <property type="molecule type" value="Genomic_DNA"/>
</dbReference>
<evidence type="ECO:0000313" key="2">
    <source>
        <dbReference type="Proteomes" id="UP000177515"/>
    </source>
</evidence>
<organism evidence="1 2">
    <name type="scientific">Cupriavidus malaysiensis</name>
    <dbReference type="NCBI Taxonomy" id="367825"/>
    <lineage>
        <taxon>Bacteria</taxon>
        <taxon>Pseudomonadati</taxon>
        <taxon>Pseudomonadota</taxon>
        <taxon>Betaproteobacteria</taxon>
        <taxon>Burkholderiales</taxon>
        <taxon>Burkholderiaceae</taxon>
        <taxon>Cupriavidus</taxon>
    </lineage>
</organism>
<reference evidence="1 2" key="1">
    <citation type="submission" date="2016-10" db="EMBL/GenBank/DDBJ databases">
        <title>Complete genome sequences of three Cupriavidus strains isolated from various Malaysian environments.</title>
        <authorList>
            <person name="Abdullah A.A.-A."/>
            <person name="Shafie N.A.H."/>
            <person name="Lau N.S."/>
        </authorList>
    </citation>
    <scope>NUCLEOTIDE SEQUENCE [LARGE SCALE GENOMIC DNA]</scope>
    <source>
        <strain evidence="1 2">USMAA1020</strain>
        <plasmid evidence="1 2">unnamed1</plasmid>
    </source>
</reference>
<accession>A0ABM6FGK9</accession>
<evidence type="ECO:0000313" key="1">
    <source>
        <dbReference type="EMBL" id="AOZ11092.1"/>
    </source>
</evidence>
<protein>
    <submittedName>
        <fullName evidence="1">Uncharacterized protein</fullName>
    </submittedName>
</protein>